<keyword evidence="11" id="KW-0812">Transmembrane</keyword>
<evidence type="ECO:0000256" key="6">
    <source>
        <dbReference type="ARBA" id="ARBA00023002"/>
    </source>
</evidence>
<dbReference type="InterPro" id="IPR017972">
    <property type="entry name" value="Cyt_P450_CS"/>
</dbReference>
<dbReference type="InterPro" id="IPR050364">
    <property type="entry name" value="Cytochrome_P450_fung"/>
</dbReference>
<gene>
    <name evidence="12" type="ORF">BDN70DRAFT_990282</name>
</gene>
<dbReference type="Proteomes" id="UP000807469">
    <property type="component" value="Unassembled WGS sequence"/>
</dbReference>
<keyword evidence="7 9" id="KW-0408">Iron</keyword>
<dbReference type="PANTHER" id="PTHR46300">
    <property type="entry name" value="P450, PUTATIVE (EUROFUNG)-RELATED-RELATED"/>
    <property type="match status" value="1"/>
</dbReference>
<keyword evidence="11" id="KW-0472">Membrane</keyword>
<accession>A0A9P5ZAG5</accession>
<dbReference type="CDD" id="cd11065">
    <property type="entry name" value="CYP64-like"/>
    <property type="match status" value="1"/>
</dbReference>
<dbReference type="Gene3D" id="1.10.630.10">
    <property type="entry name" value="Cytochrome P450"/>
    <property type="match status" value="1"/>
</dbReference>
<comment type="cofactor">
    <cofactor evidence="1 9">
        <name>heme</name>
        <dbReference type="ChEBI" id="CHEBI:30413"/>
    </cofactor>
</comment>
<dbReference type="GO" id="GO:0004497">
    <property type="term" value="F:monooxygenase activity"/>
    <property type="evidence" value="ECO:0007669"/>
    <property type="project" value="UniProtKB-KW"/>
</dbReference>
<keyword evidence="13" id="KW-1185">Reference proteome</keyword>
<dbReference type="GO" id="GO:0016705">
    <property type="term" value="F:oxidoreductase activity, acting on paired donors, with incorporation or reduction of molecular oxygen"/>
    <property type="evidence" value="ECO:0007669"/>
    <property type="project" value="InterPro"/>
</dbReference>
<dbReference type="InterPro" id="IPR002401">
    <property type="entry name" value="Cyt_P450_E_grp-I"/>
</dbReference>
<comment type="pathway">
    <text evidence="2">Secondary metabolite biosynthesis.</text>
</comment>
<dbReference type="InterPro" id="IPR036396">
    <property type="entry name" value="Cyt_P450_sf"/>
</dbReference>
<evidence type="ECO:0000256" key="3">
    <source>
        <dbReference type="ARBA" id="ARBA00010617"/>
    </source>
</evidence>
<dbReference type="AlphaFoldDB" id="A0A9P5ZAG5"/>
<evidence type="ECO:0000313" key="12">
    <source>
        <dbReference type="EMBL" id="KAF9483583.1"/>
    </source>
</evidence>
<keyword evidence="11" id="KW-1133">Transmembrane helix</keyword>
<keyword evidence="5 9" id="KW-0479">Metal-binding</keyword>
<evidence type="ECO:0000256" key="9">
    <source>
        <dbReference type="PIRSR" id="PIRSR602401-1"/>
    </source>
</evidence>
<dbReference type="PANTHER" id="PTHR46300:SF7">
    <property type="entry name" value="P450, PUTATIVE (EUROFUNG)-RELATED"/>
    <property type="match status" value="1"/>
</dbReference>
<dbReference type="InterPro" id="IPR001128">
    <property type="entry name" value="Cyt_P450"/>
</dbReference>
<feature type="transmembrane region" description="Helical" evidence="11">
    <location>
        <begin position="12"/>
        <end position="35"/>
    </location>
</feature>
<evidence type="ECO:0000256" key="11">
    <source>
        <dbReference type="SAM" id="Phobius"/>
    </source>
</evidence>
<dbReference type="GO" id="GO:0020037">
    <property type="term" value="F:heme binding"/>
    <property type="evidence" value="ECO:0007669"/>
    <property type="project" value="InterPro"/>
</dbReference>
<proteinExistence type="inferred from homology"/>
<comment type="caution">
    <text evidence="12">The sequence shown here is derived from an EMBL/GenBank/DDBJ whole genome shotgun (WGS) entry which is preliminary data.</text>
</comment>
<feature type="binding site" description="axial binding residue" evidence="9">
    <location>
        <position position="450"/>
    </location>
    <ligand>
        <name>heme</name>
        <dbReference type="ChEBI" id="CHEBI:30413"/>
    </ligand>
    <ligandPart>
        <name>Fe</name>
        <dbReference type="ChEBI" id="CHEBI:18248"/>
    </ligandPart>
</feature>
<dbReference type="PRINTS" id="PR00385">
    <property type="entry name" value="P450"/>
</dbReference>
<evidence type="ECO:0000256" key="2">
    <source>
        <dbReference type="ARBA" id="ARBA00005179"/>
    </source>
</evidence>
<dbReference type="SUPFAM" id="SSF48264">
    <property type="entry name" value="Cytochrome P450"/>
    <property type="match status" value="1"/>
</dbReference>
<comment type="similarity">
    <text evidence="3 10">Belongs to the cytochrome P450 family.</text>
</comment>
<protein>
    <submittedName>
        <fullName evidence="12">Cytochrome P450</fullName>
    </submittedName>
</protein>
<evidence type="ECO:0000256" key="4">
    <source>
        <dbReference type="ARBA" id="ARBA00022617"/>
    </source>
</evidence>
<evidence type="ECO:0000313" key="13">
    <source>
        <dbReference type="Proteomes" id="UP000807469"/>
    </source>
</evidence>
<keyword evidence="6 10" id="KW-0560">Oxidoreductase</keyword>
<dbReference type="PRINTS" id="PR00463">
    <property type="entry name" value="EP450I"/>
</dbReference>
<evidence type="ECO:0000256" key="5">
    <source>
        <dbReference type="ARBA" id="ARBA00022723"/>
    </source>
</evidence>
<organism evidence="12 13">
    <name type="scientific">Pholiota conissans</name>
    <dbReference type="NCBI Taxonomy" id="109636"/>
    <lineage>
        <taxon>Eukaryota</taxon>
        <taxon>Fungi</taxon>
        <taxon>Dikarya</taxon>
        <taxon>Basidiomycota</taxon>
        <taxon>Agaricomycotina</taxon>
        <taxon>Agaricomycetes</taxon>
        <taxon>Agaricomycetidae</taxon>
        <taxon>Agaricales</taxon>
        <taxon>Agaricineae</taxon>
        <taxon>Strophariaceae</taxon>
        <taxon>Pholiota</taxon>
    </lineage>
</organism>
<dbReference type="GO" id="GO:0005506">
    <property type="term" value="F:iron ion binding"/>
    <property type="evidence" value="ECO:0007669"/>
    <property type="project" value="InterPro"/>
</dbReference>
<evidence type="ECO:0000256" key="1">
    <source>
        <dbReference type="ARBA" id="ARBA00001971"/>
    </source>
</evidence>
<keyword evidence="4 9" id="KW-0349">Heme</keyword>
<evidence type="ECO:0000256" key="10">
    <source>
        <dbReference type="RuleBase" id="RU000461"/>
    </source>
</evidence>
<keyword evidence="8 10" id="KW-0503">Monooxygenase</keyword>
<dbReference type="EMBL" id="MU155152">
    <property type="protein sequence ID" value="KAF9483583.1"/>
    <property type="molecule type" value="Genomic_DNA"/>
</dbReference>
<evidence type="ECO:0000256" key="8">
    <source>
        <dbReference type="ARBA" id="ARBA00023033"/>
    </source>
</evidence>
<name>A0A9P5ZAG5_9AGAR</name>
<dbReference type="OrthoDB" id="2789670at2759"/>
<sequence>MTPSHSFAPALHLVHASSTISVVSIALATVLFFWVTGRIFYRRHNLPYPPGPPPKDFISGNARELSDSKLWFPMTEWAAIYGPIMHFRSFNKHMIVLNTVDDAIEIMEKRSNNYSDRPYIPMIDMIGWTFATGLKPYGPEWHAHRRFMQQTFKATASLQYRPIQTEKVNDMLYGLLETPEDFMAHIKTLSAAIIMSAMYGYKVAPKDDYFTELAEAGMAAISNASYPGAAVVNVLPILRYLPAWFPGAGFHRVAKIALDTVTRMQDVPYKYVQDNMAAGTASPSVVTGLIESCKTDAEHKLLKEVAATGYVAGADTTTATLSTFVIAMAMYPDVQKKAQDELDRVIGQDRLVNFDDENSLPYIQAICREVFRWRPVLPLGSFHAAVSEDIYRGYYIPAGTTIVANVWSMTRDPIKYKNPEEFIPDRYFAEENRLNSDDMNYTFGFGRRICPGRHLASATTWLGVATILSAFDIRPPKDASGNDIHLNVEYTGGLISHPVPFDCVITPRSDGMKQLIVELKNSSL</sequence>
<evidence type="ECO:0000256" key="7">
    <source>
        <dbReference type="ARBA" id="ARBA00023004"/>
    </source>
</evidence>
<dbReference type="PROSITE" id="PS00086">
    <property type="entry name" value="CYTOCHROME_P450"/>
    <property type="match status" value="1"/>
</dbReference>
<dbReference type="Pfam" id="PF00067">
    <property type="entry name" value="p450"/>
    <property type="match status" value="1"/>
</dbReference>
<reference evidence="12" key="1">
    <citation type="submission" date="2020-11" db="EMBL/GenBank/DDBJ databases">
        <authorList>
            <consortium name="DOE Joint Genome Institute"/>
            <person name="Ahrendt S."/>
            <person name="Riley R."/>
            <person name="Andreopoulos W."/>
            <person name="Labutti K."/>
            <person name="Pangilinan J."/>
            <person name="Ruiz-Duenas F.J."/>
            <person name="Barrasa J.M."/>
            <person name="Sanchez-Garcia M."/>
            <person name="Camarero S."/>
            <person name="Miyauchi S."/>
            <person name="Serrano A."/>
            <person name="Linde D."/>
            <person name="Babiker R."/>
            <person name="Drula E."/>
            <person name="Ayuso-Fernandez I."/>
            <person name="Pacheco R."/>
            <person name="Padilla G."/>
            <person name="Ferreira P."/>
            <person name="Barriuso J."/>
            <person name="Kellner H."/>
            <person name="Castanera R."/>
            <person name="Alfaro M."/>
            <person name="Ramirez L."/>
            <person name="Pisabarro A.G."/>
            <person name="Kuo A."/>
            <person name="Tritt A."/>
            <person name="Lipzen A."/>
            <person name="He G."/>
            <person name="Yan M."/>
            <person name="Ng V."/>
            <person name="Cullen D."/>
            <person name="Martin F."/>
            <person name="Rosso M.-N."/>
            <person name="Henrissat B."/>
            <person name="Hibbett D."/>
            <person name="Martinez A.T."/>
            <person name="Grigoriev I.V."/>
        </authorList>
    </citation>
    <scope>NUCLEOTIDE SEQUENCE</scope>
    <source>
        <strain evidence="12">CIRM-BRFM 674</strain>
    </source>
</reference>